<dbReference type="AlphaFoldDB" id="A0ABD0QPU4"/>
<protein>
    <recommendedName>
        <fullName evidence="4">Fibronectin type-III domain-containing protein</fullName>
    </recommendedName>
</protein>
<proteinExistence type="predicted"/>
<organism evidence="2 3">
    <name type="scientific">Cirrhinus mrigala</name>
    <name type="common">Mrigala</name>
    <dbReference type="NCBI Taxonomy" id="683832"/>
    <lineage>
        <taxon>Eukaryota</taxon>
        <taxon>Metazoa</taxon>
        <taxon>Chordata</taxon>
        <taxon>Craniata</taxon>
        <taxon>Vertebrata</taxon>
        <taxon>Euteleostomi</taxon>
        <taxon>Actinopterygii</taxon>
        <taxon>Neopterygii</taxon>
        <taxon>Teleostei</taxon>
        <taxon>Ostariophysi</taxon>
        <taxon>Cypriniformes</taxon>
        <taxon>Cyprinidae</taxon>
        <taxon>Labeoninae</taxon>
        <taxon>Labeonini</taxon>
        <taxon>Cirrhinus</taxon>
    </lineage>
</organism>
<comment type="caution">
    <text evidence="2">The sequence shown here is derived from an EMBL/GenBank/DDBJ whole genome shotgun (WGS) entry which is preliminary data.</text>
</comment>
<dbReference type="PANTHER" id="PTHR46003">
    <property type="entry name" value="HOST CELL FACTOR"/>
    <property type="match status" value="1"/>
</dbReference>
<evidence type="ECO:0008006" key="4">
    <source>
        <dbReference type="Google" id="ProtNLM"/>
    </source>
</evidence>
<evidence type="ECO:0000313" key="2">
    <source>
        <dbReference type="EMBL" id="KAL0187201.1"/>
    </source>
</evidence>
<feature type="non-terminal residue" evidence="2">
    <location>
        <position position="1"/>
    </location>
</feature>
<gene>
    <name evidence="2" type="ORF">M9458_018871</name>
</gene>
<evidence type="ECO:0000256" key="1">
    <source>
        <dbReference type="SAM" id="MobiDB-lite"/>
    </source>
</evidence>
<dbReference type="PANTHER" id="PTHR46003:SF3">
    <property type="entry name" value="HOST CELL FACTOR 1"/>
    <property type="match status" value="1"/>
</dbReference>
<sequence length="107" mass="10888">RPQPPSRVQLVRANTNSLEVSWGAVPTADTYLLQLQKYDIPAATAATSPMVNPTPSLPINSPKSPAPAAAAPAAQSLPLSGVTMVPQVPSPTTAMPSSPLAASPRGP</sequence>
<name>A0ABD0QPU4_CIRMR</name>
<dbReference type="EMBL" id="JAMKFB020000008">
    <property type="protein sequence ID" value="KAL0187201.1"/>
    <property type="molecule type" value="Genomic_DNA"/>
</dbReference>
<dbReference type="Gene3D" id="6.10.250.2590">
    <property type="match status" value="1"/>
</dbReference>
<dbReference type="InterPro" id="IPR043536">
    <property type="entry name" value="HCF1/2"/>
</dbReference>
<keyword evidence="3" id="KW-1185">Reference proteome</keyword>
<feature type="compositionally biased region" description="Polar residues" evidence="1">
    <location>
        <begin position="46"/>
        <end position="63"/>
    </location>
</feature>
<evidence type="ECO:0000313" key="3">
    <source>
        <dbReference type="Proteomes" id="UP001529510"/>
    </source>
</evidence>
<feature type="region of interest" description="Disordered" evidence="1">
    <location>
        <begin position="46"/>
        <end position="107"/>
    </location>
</feature>
<dbReference type="InterPro" id="IPR036116">
    <property type="entry name" value="FN3_sf"/>
</dbReference>
<reference evidence="2 3" key="1">
    <citation type="submission" date="2024-05" db="EMBL/GenBank/DDBJ databases">
        <title>Genome sequencing and assembly of Indian major carp, Cirrhinus mrigala (Hamilton, 1822).</title>
        <authorList>
            <person name="Mohindra V."/>
            <person name="Chowdhury L.M."/>
            <person name="Lal K."/>
            <person name="Jena J.K."/>
        </authorList>
    </citation>
    <scope>NUCLEOTIDE SEQUENCE [LARGE SCALE GENOMIC DNA]</scope>
    <source>
        <strain evidence="2">CM1030</strain>
        <tissue evidence="2">Blood</tissue>
    </source>
</reference>
<dbReference type="SUPFAM" id="SSF49265">
    <property type="entry name" value="Fibronectin type III"/>
    <property type="match status" value="1"/>
</dbReference>
<dbReference type="Proteomes" id="UP001529510">
    <property type="component" value="Unassembled WGS sequence"/>
</dbReference>
<accession>A0ABD0QPU4</accession>
<feature type="non-terminal residue" evidence="2">
    <location>
        <position position="107"/>
    </location>
</feature>